<name>A0AAD2JKL8_9STRA</name>
<dbReference type="AlphaFoldDB" id="A0AAD2JKL8"/>
<comment type="similarity">
    <text evidence="1">Belongs to the activator 1 small subunits family.</text>
</comment>
<dbReference type="InterPro" id="IPR008921">
    <property type="entry name" value="DNA_pol3_clamp-load_cplx_C"/>
</dbReference>
<dbReference type="SUPFAM" id="SSF52540">
    <property type="entry name" value="P-loop containing nucleoside triphosphate hydrolases"/>
    <property type="match status" value="1"/>
</dbReference>
<sequence length="362" mass="40167">MSTTNASAAGVPWVERYRPKSLKDVSHQGEVVATLQNAVTTGRLPHLLFYGPPGSGKTSVALALCRQLWHPSQWRKRVLELNASDERGISVVRDKIKHFASLSVGQVNVPAKRNFFGGPKEDEKKTMDEDDEQEYPNPPFKIIILDEADTVTADAQAALRRIIEANSRITRFILICNYVTRVIEPLASRCAKFRFQSLPPHSMKMRLNEIAQNEGCSVTDSHLDSILELAEGDMRRAVTTLQSAHALGSIDDQAVAELAGVPPASEVEKLIQALHCNEFEPMRQAVDDICAEGYAGQLLLKVLLEKFMDADDLDEMGRARLAIRIAEAEHRMIDGADEYLQLMTVCGLAMQCIQAKKVAMEE</sequence>
<organism evidence="7 8">
    <name type="scientific">Cylindrotheca closterium</name>
    <dbReference type="NCBI Taxonomy" id="2856"/>
    <lineage>
        <taxon>Eukaryota</taxon>
        <taxon>Sar</taxon>
        <taxon>Stramenopiles</taxon>
        <taxon>Ochrophyta</taxon>
        <taxon>Bacillariophyta</taxon>
        <taxon>Bacillariophyceae</taxon>
        <taxon>Bacillariophycidae</taxon>
        <taxon>Bacillariales</taxon>
        <taxon>Bacillariaceae</taxon>
        <taxon>Cylindrotheca</taxon>
    </lineage>
</organism>
<dbReference type="GO" id="GO:0003689">
    <property type="term" value="F:DNA clamp loader activity"/>
    <property type="evidence" value="ECO:0007669"/>
    <property type="project" value="TreeGrafter"/>
</dbReference>
<keyword evidence="8" id="KW-1185">Reference proteome</keyword>
<dbReference type="GO" id="GO:0005663">
    <property type="term" value="C:DNA replication factor C complex"/>
    <property type="evidence" value="ECO:0007669"/>
    <property type="project" value="TreeGrafter"/>
</dbReference>
<dbReference type="GO" id="GO:0006261">
    <property type="term" value="P:DNA-templated DNA replication"/>
    <property type="evidence" value="ECO:0007669"/>
    <property type="project" value="TreeGrafter"/>
</dbReference>
<dbReference type="InterPro" id="IPR027417">
    <property type="entry name" value="P-loop_NTPase"/>
</dbReference>
<dbReference type="InterPro" id="IPR003959">
    <property type="entry name" value="ATPase_AAA_core"/>
</dbReference>
<evidence type="ECO:0000256" key="3">
    <source>
        <dbReference type="ARBA" id="ARBA00022741"/>
    </source>
</evidence>
<dbReference type="Pfam" id="PF21960">
    <property type="entry name" value="RCF1-5-like_lid"/>
    <property type="match status" value="1"/>
</dbReference>
<keyword evidence="3" id="KW-0547">Nucleotide-binding</keyword>
<dbReference type="FunFam" id="3.40.50.300:FF:000952">
    <property type="entry name" value="Replication factor C subunit 2"/>
    <property type="match status" value="1"/>
</dbReference>
<evidence type="ECO:0000313" key="7">
    <source>
        <dbReference type="EMBL" id="CAJ1958778.1"/>
    </source>
</evidence>
<comment type="caution">
    <text evidence="7">The sequence shown here is derived from an EMBL/GenBank/DDBJ whole genome shotgun (WGS) entry which is preliminary data.</text>
</comment>
<gene>
    <name evidence="7" type="ORF">CYCCA115_LOCUS17346</name>
</gene>
<dbReference type="CDD" id="cd18140">
    <property type="entry name" value="HLD_clamp_RFC"/>
    <property type="match status" value="1"/>
</dbReference>
<dbReference type="Gene3D" id="1.10.8.60">
    <property type="match status" value="1"/>
</dbReference>
<protein>
    <recommendedName>
        <fullName evidence="6">AAA+ ATPase domain-containing protein</fullName>
    </recommendedName>
</protein>
<dbReference type="SUPFAM" id="SSF48019">
    <property type="entry name" value="post-AAA+ oligomerization domain-like"/>
    <property type="match status" value="1"/>
</dbReference>
<dbReference type="PANTHER" id="PTHR11669">
    <property type="entry name" value="REPLICATION FACTOR C / DNA POLYMERASE III GAMMA-TAU SUBUNIT"/>
    <property type="match status" value="1"/>
</dbReference>
<feature type="region of interest" description="Disordered" evidence="5">
    <location>
        <begin position="113"/>
        <end position="133"/>
    </location>
</feature>
<dbReference type="GO" id="GO:0006281">
    <property type="term" value="P:DNA repair"/>
    <property type="evidence" value="ECO:0007669"/>
    <property type="project" value="TreeGrafter"/>
</dbReference>
<evidence type="ECO:0000259" key="6">
    <source>
        <dbReference type="SMART" id="SM00382"/>
    </source>
</evidence>
<proteinExistence type="inferred from homology"/>
<dbReference type="PANTHER" id="PTHR11669:SF20">
    <property type="entry name" value="REPLICATION FACTOR C SUBUNIT 4"/>
    <property type="match status" value="1"/>
</dbReference>
<dbReference type="CDD" id="cd00009">
    <property type="entry name" value="AAA"/>
    <property type="match status" value="1"/>
</dbReference>
<reference evidence="7" key="1">
    <citation type="submission" date="2023-08" db="EMBL/GenBank/DDBJ databases">
        <authorList>
            <person name="Audoor S."/>
            <person name="Bilcke G."/>
        </authorList>
    </citation>
    <scope>NUCLEOTIDE SEQUENCE</scope>
</reference>
<dbReference type="GO" id="GO:0005634">
    <property type="term" value="C:nucleus"/>
    <property type="evidence" value="ECO:0007669"/>
    <property type="project" value="TreeGrafter"/>
</dbReference>
<dbReference type="Pfam" id="PF00004">
    <property type="entry name" value="AAA"/>
    <property type="match status" value="1"/>
</dbReference>
<evidence type="ECO:0000256" key="1">
    <source>
        <dbReference type="ARBA" id="ARBA00005378"/>
    </source>
</evidence>
<dbReference type="InterPro" id="IPR003593">
    <property type="entry name" value="AAA+_ATPase"/>
</dbReference>
<feature type="domain" description="AAA+ ATPase" evidence="6">
    <location>
        <begin position="43"/>
        <end position="201"/>
    </location>
</feature>
<dbReference type="InterPro" id="IPR050238">
    <property type="entry name" value="DNA_Rep/Repair_Clamp_Loader"/>
</dbReference>
<dbReference type="Gene3D" id="1.20.272.10">
    <property type="match status" value="1"/>
</dbReference>
<evidence type="ECO:0000256" key="2">
    <source>
        <dbReference type="ARBA" id="ARBA00022705"/>
    </source>
</evidence>
<dbReference type="GO" id="GO:0016887">
    <property type="term" value="F:ATP hydrolysis activity"/>
    <property type="evidence" value="ECO:0007669"/>
    <property type="project" value="InterPro"/>
</dbReference>
<keyword evidence="4" id="KW-0067">ATP-binding</keyword>
<dbReference type="SMART" id="SM00382">
    <property type="entry name" value="AAA"/>
    <property type="match status" value="1"/>
</dbReference>
<evidence type="ECO:0000313" key="8">
    <source>
        <dbReference type="Proteomes" id="UP001295423"/>
    </source>
</evidence>
<keyword evidence="2" id="KW-0235">DNA replication</keyword>
<dbReference type="InterPro" id="IPR047854">
    <property type="entry name" value="RFC_lid"/>
</dbReference>
<dbReference type="InterPro" id="IPR013748">
    <property type="entry name" value="Rep_factorC_C"/>
</dbReference>
<evidence type="ECO:0000256" key="4">
    <source>
        <dbReference type="ARBA" id="ARBA00022840"/>
    </source>
</evidence>
<dbReference type="Gene3D" id="3.40.50.300">
    <property type="entry name" value="P-loop containing nucleotide triphosphate hydrolases"/>
    <property type="match status" value="1"/>
</dbReference>
<dbReference type="GO" id="GO:0005524">
    <property type="term" value="F:ATP binding"/>
    <property type="evidence" value="ECO:0007669"/>
    <property type="project" value="UniProtKB-KW"/>
</dbReference>
<evidence type="ECO:0000256" key="5">
    <source>
        <dbReference type="SAM" id="MobiDB-lite"/>
    </source>
</evidence>
<dbReference type="GO" id="GO:0003677">
    <property type="term" value="F:DNA binding"/>
    <property type="evidence" value="ECO:0007669"/>
    <property type="project" value="InterPro"/>
</dbReference>
<dbReference type="Pfam" id="PF08542">
    <property type="entry name" value="Rep_fac_C"/>
    <property type="match status" value="1"/>
</dbReference>
<accession>A0AAD2JKL8</accession>
<dbReference type="EMBL" id="CAKOGP040001980">
    <property type="protein sequence ID" value="CAJ1958778.1"/>
    <property type="molecule type" value="Genomic_DNA"/>
</dbReference>
<dbReference type="Proteomes" id="UP001295423">
    <property type="component" value="Unassembled WGS sequence"/>
</dbReference>